<keyword evidence="3" id="KW-1185">Reference proteome</keyword>
<dbReference type="Pfam" id="PF14273">
    <property type="entry name" value="DUF4360"/>
    <property type="match status" value="1"/>
</dbReference>
<feature type="signal peptide" evidence="1">
    <location>
        <begin position="1"/>
        <end position="17"/>
    </location>
</feature>
<keyword evidence="1" id="KW-0732">Signal</keyword>
<protein>
    <submittedName>
        <fullName evidence="2">Uncharacterized protein</fullName>
    </submittedName>
</protein>
<proteinExistence type="predicted"/>
<dbReference type="AlphaFoldDB" id="A0AA39ZGT0"/>
<dbReference type="Proteomes" id="UP001174997">
    <property type="component" value="Unassembled WGS sequence"/>
</dbReference>
<dbReference type="InterPro" id="IPR025649">
    <property type="entry name" value="DUF4360"/>
</dbReference>
<evidence type="ECO:0000313" key="3">
    <source>
        <dbReference type="Proteomes" id="UP001174997"/>
    </source>
</evidence>
<dbReference type="PANTHER" id="PTHR38847">
    <property type="match status" value="1"/>
</dbReference>
<name>A0AA39ZGT0_9PEZI</name>
<accession>A0AA39ZGT0</accession>
<organism evidence="2 3">
    <name type="scientific">Cercophora samala</name>
    <dbReference type="NCBI Taxonomy" id="330535"/>
    <lineage>
        <taxon>Eukaryota</taxon>
        <taxon>Fungi</taxon>
        <taxon>Dikarya</taxon>
        <taxon>Ascomycota</taxon>
        <taxon>Pezizomycotina</taxon>
        <taxon>Sordariomycetes</taxon>
        <taxon>Sordariomycetidae</taxon>
        <taxon>Sordariales</taxon>
        <taxon>Lasiosphaeriaceae</taxon>
        <taxon>Cercophora</taxon>
    </lineage>
</organism>
<dbReference type="PANTHER" id="PTHR38847:SF1">
    <property type="entry name" value="PSEUDOURIDINE SYNTHASE RSUA_RLUA-LIKE DOMAIN-CONTAINING PROTEIN"/>
    <property type="match status" value="1"/>
</dbReference>
<reference evidence="2" key="1">
    <citation type="submission" date="2023-06" db="EMBL/GenBank/DDBJ databases">
        <title>Genome-scale phylogeny and comparative genomics of the fungal order Sordariales.</title>
        <authorList>
            <consortium name="Lawrence Berkeley National Laboratory"/>
            <person name="Hensen N."/>
            <person name="Bonometti L."/>
            <person name="Westerberg I."/>
            <person name="Brannstrom I.O."/>
            <person name="Guillou S."/>
            <person name="Cros-Aarteil S."/>
            <person name="Calhoun S."/>
            <person name="Haridas S."/>
            <person name="Kuo A."/>
            <person name="Mondo S."/>
            <person name="Pangilinan J."/>
            <person name="Riley R."/>
            <person name="Labutti K."/>
            <person name="Andreopoulos B."/>
            <person name="Lipzen A."/>
            <person name="Chen C."/>
            <person name="Yanf M."/>
            <person name="Daum C."/>
            <person name="Ng V."/>
            <person name="Clum A."/>
            <person name="Steindorff A."/>
            <person name="Ohm R."/>
            <person name="Martin F."/>
            <person name="Silar P."/>
            <person name="Natvig D."/>
            <person name="Lalanne C."/>
            <person name="Gautier V."/>
            <person name="Ament-Velasquez S.L."/>
            <person name="Kruys A."/>
            <person name="Hutchinson M.I."/>
            <person name="Powell A.J."/>
            <person name="Barry K."/>
            <person name="Miller A.N."/>
            <person name="Grigoriev I.V."/>
            <person name="Debuchy R."/>
            <person name="Gladieux P."/>
            <person name="Thoren M.H."/>
            <person name="Johannesson H."/>
        </authorList>
    </citation>
    <scope>NUCLEOTIDE SEQUENCE</scope>
    <source>
        <strain evidence="2">CBS 307.81</strain>
    </source>
</reference>
<feature type="chain" id="PRO_5041434621" evidence="1">
    <location>
        <begin position="18"/>
        <end position="218"/>
    </location>
</feature>
<comment type="caution">
    <text evidence="2">The sequence shown here is derived from an EMBL/GenBank/DDBJ whole genome shotgun (WGS) entry which is preliminary data.</text>
</comment>
<evidence type="ECO:0000256" key="1">
    <source>
        <dbReference type="SAM" id="SignalP"/>
    </source>
</evidence>
<evidence type="ECO:0000313" key="2">
    <source>
        <dbReference type="EMBL" id="KAK0670319.1"/>
    </source>
</evidence>
<sequence>MALTMLSMSLLLGYASALPQAQPPASPNIQNLTMWGTGCPVGAAGLISEIRKGTPVFSFSEWGLVLPNTEDPDHETTSSKFCTEEMTLNNGPVGFQVRIETVRVSGWAQLEEGTKLVVESETKLGDFVAGEQTVSITSADLKGNDFEVSLDIVPFVYSTCVDETGAVPKIVIKTTVSLVGERRADGTVSKGVVGGAKALGVHFDPVWRPCARPMAKAI</sequence>
<dbReference type="EMBL" id="JAULSY010000033">
    <property type="protein sequence ID" value="KAK0670319.1"/>
    <property type="molecule type" value="Genomic_DNA"/>
</dbReference>
<gene>
    <name evidence="2" type="ORF">QBC41DRAFT_96496</name>
</gene>